<evidence type="ECO:0000256" key="1">
    <source>
        <dbReference type="SAM" id="MobiDB-lite"/>
    </source>
</evidence>
<dbReference type="OrthoDB" id="2505029at2759"/>
<dbReference type="HOGENOM" id="CLU_076149_0_0_1"/>
<proteinExistence type="predicted"/>
<dbReference type="EMBL" id="GL883093">
    <property type="protein sequence ID" value="EGG11105.1"/>
    <property type="molecule type" value="Genomic_DNA"/>
</dbReference>
<dbReference type="VEuPathDB" id="FungiDB:MELLADRAFT_92457"/>
<dbReference type="RefSeq" id="XP_007405707.1">
    <property type="nucleotide sequence ID" value="XM_007405645.1"/>
</dbReference>
<feature type="region of interest" description="Disordered" evidence="1">
    <location>
        <begin position="217"/>
        <end position="303"/>
    </location>
</feature>
<dbReference type="InParanoid" id="F4R9R3"/>
<gene>
    <name evidence="2" type="ORF">MELLADRAFT_92457</name>
</gene>
<dbReference type="GeneID" id="18936253"/>
<sequence length="303" mass="33147">MSRNESRAPSHTVRVNYTGEAGEPGPVTGPAGKGFLSHLAAVLTSGMNGSKPFSNPFYLTSYGPTLDSLVEGSLYGMTCKMIGSNDHNYDHFHFENANRINFGQSATLGENIPEDLIDKITMIAMGVIVAIDTIKDPLYKGKTTVIATLKHTDYDPFTRMNLSWMTQHYVPPVRNMERAQVLCVIGREAQFTGLLRDYDAKKFMWCCETHAISVTSGHTAPIKTSPKAAGKPTHSRTPLNMRPKLASETPPKRPFCTEENAGPSNSDIGIPNESLAEVDETTAATTPNVARTSNLPSKRSRRE</sequence>
<feature type="region of interest" description="Disordered" evidence="1">
    <location>
        <begin position="1"/>
        <end position="29"/>
    </location>
</feature>
<reference evidence="3" key="1">
    <citation type="journal article" date="2011" name="Proc. Natl. Acad. Sci. U.S.A.">
        <title>Obligate biotrophy features unraveled by the genomic analysis of rust fungi.</title>
        <authorList>
            <person name="Duplessis S."/>
            <person name="Cuomo C.A."/>
            <person name="Lin Y.-C."/>
            <person name="Aerts A."/>
            <person name="Tisserant E."/>
            <person name="Veneault-Fourrey C."/>
            <person name="Joly D.L."/>
            <person name="Hacquard S."/>
            <person name="Amselem J."/>
            <person name="Cantarel B.L."/>
            <person name="Chiu R."/>
            <person name="Coutinho P.M."/>
            <person name="Feau N."/>
            <person name="Field M."/>
            <person name="Frey P."/>
            <person name="Gelhaye E."/>
            <person name="Goldberg J."/>
            <person name="Grabherr M.G."/>
            <person name="Kodira C.D."/>
            <person name="Kohler A."/>
            <person name="Kuees U."/>
            <person name="Lindquist E.A."/>
            <person name="Lucas S.M."/>
            <person name="Mago R."/>
            <person name="Mauceli E."/>
            <person name="Morin E."/>
            <person name="Murat C."/>
            <person name="Pangilinan J.L."/>
            <person name="Park R."/>
            <person name="Pearson M."/>
            <person name="Quesneville H."/>
            <person name="Rouhier N."/>
            <person name="Sakthikumar S."/>
            <person name="Salamov A.A."/>
            <person name="Schmutz J."/>
            <person name="Selles B."/>
            <person name="Shapiro H."/>
            <person name="Tanguay P."/>
            <person name="Tuskan G.A."/>
            <person name="Henrissat B."/>
            <person name="Van de Peer Y."/>
            <person name="Rouze P."/>
            <person name="Ellis J.G."/>
            <person name="Dodds P.N."/>
            <person name="Schein J.E."/>
            <person name="Zhong S."/>
            <person name="Hamelin R.C."/>
            <person name="Grigoriev I.V."/>
            <person name="Szabo L.J."/>
            <person name="Martin F."/>
        </authorList>
    </citation>
    <scope>NUCLEOTIDE SEQUENCE [LARGE SCALE GENOMIC DNA]</scope>
    <source>
        <strain evidence="3">98AG31 / pathotype 3-4-7</strain>
    </source>
</reference>
<organism evidence="3">
    <name type="scientific">Melampsora larici-populina (strain 98AG31 / pathotype 3-4-7)</name>
    <name type="common">Poplar leaf rust fungus</name>
    <dbReference type="NCBI Taxonomy" id="747676"/>
    <lineage>
        <taxon>Eukaryota</taxon>
        <taxon>Fungi</taxon>
        <taxon>Dikarya</taxon>
        <taxon>Basidiomycota</taxon>
        <taxon>Pucciniomycotina</taxon>
        <taxon>Pucciniomycetes</taxon>
        <taxon>Pucciniales</taxon>
        <taxon>Melampsoraceae</taxon>
        <taxon>Melampsora</taxon>
    </lineage>
</organism>
<evidence type="ECO:0000313" key="2">
    <source>
        <dbReference type="EMBL" id="EGG11105.1"/>
    </source>
</evidence>
<dbReference type="Proteomes" id="UP000001072">
    <property type="component" value="Unassembled WGS sequence"/>
</dbReference>
<keyword evidence="3" id="KW-1185">Reference proteome</keyword>
<evidence type="ECO:0000313" key="3">
    <source>
        <dbReference type="Proteomes" id="UP000001072"/>
    </source>
</evidence>
<dbReference type="KEGG" id="mlr:MELLADRAFT_92457"/>
<protein>
    <submittedName>
        <fullName evidence="2">Uncharacterized protein</fullName>
    </submittedName>
</protein>
<name>F4R9R3_MELLP</name>
<accession>F4R9R3</accession>
<feature type="compositionally biased region" description="Polar residues" evidence="1">
    <location>
        <begin position="282"/>
        <end position="297"/>
    </location>
</feature>
<dbReference type="AlphaFoldDB" id="F4R9R3"/>